<dbReference type="FunFam" id="3.20.20.80:FF:000009">
    <property type="entry name" value="O-GlcNAcase BT_4395"/>
    <property type="match status" value="1"/>
</dbReference>
<keyword evidence="11" id="KW-1185">Reference proteome</keyword>
<dbReference type="InterPro" id="IPR011496">
    <property type="entry name" value="O-GlcNAcase_cat"/>
</dbReference>
<feature type="compositionally biased region" description="Low complexity" evidence="8">
    <location>
        <begin position="596"/>
        <end position="610"/>
    </location>
</feature>
<dbReference type="InterPro" id="IPR017853">
    <property type="entry name" value="GH"/>
</dbReference>
<gene>
    <name evidence="10" type="ORF">C0Q70_09644</name>
</gene>
<name>A0A2T7PAD8_POMCA</name>
<dbReference type="GO" id="GO:0016231">
    <property type="term" value="F:beta-N-acetylglucosaminidase activity"/>
    <property type="evidence" value="ECO:0007669"/>
    <property type="project" value="TreeGrafter"/>
</dbReference>
<dbReference type="AlphaFoldDB" id="A0A2T7PAD8"/>
<dbReference type="PROSITE" id="PS52009">
    <property type="entry name" value="GH84"/>
    <property type="match status" value="1"/>
</dbReference>
<dbReference type="Gene3D" id="1.20.58.240">
    <property type="entry name" value="STAT, domain 1"/>
    <property type="match status" value="1"/>
</dbReference>
<feature type="domain" description="GH84" evidence="9">
    <location>
        <begin position="171"/>
        <end position="455"/>
    </location>
</feature>
<comment type="caution">
    <text evidence="10">The sequence shown here is derived from an EMBL/GenBank/DDBJ whole genome shotgun (WGS) entry which is preliminary data.</text>
</comment>
<dbReference type="InterPro" id="IPR051822">
    <property type="entry name" value="Glycosyl_Hydrolase_84"/>
</dbReference>
<evidence type="ECO:0000256" key="8">
    <source>
        <dbReference type="SAM" id="MobiDB-lite"/>
    </source>
</evidence>
<evidence type="ECO:0000256" key="1">
    <source>
        <dbReference type="ARBA" id="ARBA00022801"/>
    </source>
</evidence>
<dbReference type="Gene3D" id="3.40.630.30">
    <property type="match status" value="1"/>
</dbReference>
<evidence type="ECO:0000256" key="2">
    <source>
        <dbReference type="ARBA" id="ARBA00023295"/>
    </source>
</evidence>
<feature type="region of interest" description="Disordered" evidence="8">
    <location>
        <begin position="596"/>
        <end position="621"/>
    </location>
</feature>
<dbReference type="Gene3D" id="3.20.20.80">
    <property type="entry name" value="Glycosidases"/>
    <property type="match status" value="1"/>
</dbReference>
<evidence type="ECO:0000256" key="5">
    <source>
        <dbReference type="ARBA" id="ARBA00052136"/>
    </source>
</evidence>
<organism evidence="10 11">
    <name type="scientific">Pomacea canaliculata</name>
    <name type="common">Golden apple snail</name>
    <dbReference type="NCBI Taxonomy" id="400727"/>
    <lineage>
        <taxon>Eukaryota</taxon>
        <taxon>Metazoa</taxon>
        <taxon>Spiralia</taxon>
        <taxon>Lophotrochozoa</taxon>
        <taxon>Mollusca</taxon>
        <taxon>Gastropoda</taxon>
        <taxon>Caenogastropoda</taxon>
        <taxon>Architaenioglossa</taxon>
        <taxon>Ampullarioidea</taxon>
        <taxon>Ampullariidae</taxon>
        <taxon>Pomacea</taxon>
    </lineage>
</organism>
<dbReference type="Pfam" id="PF07555">
    <property type="entry name" value="NAGidase"/>
    <property type="match status" value="1"/>
</dbReference>
<evidence type="ECO:0000256" key="4">
    <source>
        <dbReference type="ARBA" id="ARBA00050933"/>
    </source>
</evidence>
<accession>A0A2T7PAD8</accession>
<feature type="compositionally biased region" description="Basic and acidic residues" evidence="8">
    <location>
        <begin position="121"/>
        <end position="132"/>
    </location>
</feature>
<sequence length="952" mass="106073">MACVRLWRFQPNEDNSCDLFAANCRLPKKITALENSLTTPVMTSAVVQSSGPSPCASRKTVNLFALPRSDPFGEPCSSPPVSSRTTAQWTTCRELEYTVDGHSDEGKAGDTKNDTSGWERTSSRKGIEKETQKTGTKKRPLLLPPIMLPPIYTVKPKPMRLREQMFSLTPTSRNLQTISDDEWAKLTDCRYLRLRFNKEAAVKVMQKMGLNTYMYAPKDDYKHRACWRELYSVEEADNLTSLIESAHQKGVSFVYAISPGLDITFSSAKDVQALKRKLEQVAAFGCQAFSILFDDIDPELSDVDQSVFASSACAQVSLVNDLYQHLSQPKFFFCPTEYCASRARPSVLSSEYLNTIGTKLLPGIEVLWTGCKVISKNITIQTLEDITTALRRAPVIWDNIHANDYDPRRVFLGPYDGRSSDILPYIRGVLTNPNCEFETNFIACHTLGQWCKSNPDGVKKDIIASERLSPVAADIKLETESDLGSDDDLPLYMGKHYKPRQALKVAMSEWITELTTVRDPPKRRLPAAVLPAALLAPVVSNSTVIVSTPISAACAAASLATGSVLDSLAVQIVPEGVVANPSFLQPLSQPVNSLALDSSSDVSDSLSDSGSETEPMDGVQSSSVVLVPSNLNTLPKASTTDRLMQLDLEGRENTIKLESTIVIEVPENCDSSRNHISSLTPTSVTIKDLMLLVDLFYLPFEHGSSSLQFLQNLHWLVTNAHCVQEPNRRNPEGKEWLKKEKEFEKSVLELDTLLARLLVGPNKSLLCDIYSYLWDMRGLFIICLNFVKWLGFSKGYKEAFTSGDQEPWVFRGGLQAELQRLLPISAAHDLFMLKPPDYIITELYNFRPYQPQDKEVILSFYNETLDVKDEVAQCYPSVLRLDVLTHRILDPAIPRRLLACAMCVLKAAGSHGVHTKLNISDKYLVDFYAKLGFFSITTSDGPDDIIYMGRLI</sequence>
<dbReference type="GO" id="GO:0102571">
    <property type="term" value="F:[protein]-3-O-(N-acetyl-D-glucosaminyl)-L-serine/L-threonine O-N-acetyl-alpha-D-glucosaminase activity"/>
    <property type="evidence" value="ECO:0007669"/>
    <property type="project" value="UniProtKB-EC"/>
</dbReference>
<dbReference type="EMBL" id="PZQS01000005">
    <property type="protein sequence ID" value="PVD30379.1"/>
    <property type="molecule type" value="Genomic_DNA"/>
</dbReference>
<dbReference type="GO" id="GO:0009100">
    <property type="term" value="P:glycoprotein metabolic process"/>
    <property type="evidence" value="ECO:0007669"/>
    <property type="project" value="TreeGrafter"/>
</dbReference>
<dbReference type="EC" id="3.2.1.169" evidence="6"/>
<dbReference type="PANTHER" id="PTHR13170:SF16">
    <property type="entry name" value="PROTEIN O-GLCNACASE"/>
    <property type="match status" value="1"/>
</dbReference>
<evidence type="ECO:0000313" key="11">
    <source>
        <dbReference type="Proteomes" id="UP000245119"/>
    </source>
</evidence>
<feature type="region of interest" description="Disordered" evidence="8">
    <location>
        <begin position="101"/>
        <end position="137"/>
    </location>
</feature>
<comment type="catalytic activity">
    <reaction evidence="4">
        <text>3-O-(N-acetyl-beta-D-glucosaminyl)-L-seryl-[protein] + H2O = N-acetyl-D-glucosamine + L-seryl-[protein]</text>
        <dbReference type="Rhea" id="RHEA:48876"/>
        <dbReference type="Rhea" id="RHEA-COMP:9863"/>
        <dbReference type="Rhea" id="RHEA-COMP:12251"/>
        <dbReference type="ChEBI" id="CHEBI:15377"/>
        <dbReference type="ChEBI" id="CHEBI:29999"/>
        <dbReference type="ChEBI" id="CHEBI:90838"/>
        <dbReference type="ChEBI" id="CHEBI:506227"/>
        <dbReference type="EC" id="3.2.1.169"/>
    </reaction>
</comment>
<evidence type="ECO:0000256" key="7">
    <source>
        <dbReference type="ARBA" id="ARBA00076634"/>
    </source>
</evidence>
<dbReference type="Proteomes" id="UP000245119">
    <property type="component" value="Linkage Group LG5"/>
</dbReference>
<evidence type="ECO:0000256" key="3">
    <source>
        <dbReference type="ARBA" id="ARBA00030512"/>
    </source>
</evidence>
<evidence type="ECO:0000313" key="10">
    <source>
        <dbReference type="EMBL" id="PVD30379.1"/>
    </source>
</evidence>
<keyword evidence="1" id="KW-0378">Hydrolase</keyword>
<dbReference type="PANTHER" id="PTHR13170">
    <property type="entry name" value="O-GLCNACASE"/>
    <property type="match status" value="1"/>
</dbReference>
<feature type="compositionally biased region" description="Basic and acidic residues" evidence="8">
    <location>
        <begin position="101"/>
        <end position="113"/>
    </location>
</feature>
<reference evidence="10 11" key="1">
    <citation type="submission" date="2018-04" db="EMBL/GenBank/DDBJ databases">
        <title>The genome of golden apple snail Pomacea canaliculata provides insight into stress tolerance and invasive adaptation.</title>
        <authorList>
            <person name="Liu C."/>
            <person name="Liu B."/>
            <person name="Ren Y."/>
            <person name="Zhang Y."/>
            <person name="Wang H."/>
            <person name="Li S."/>
            <person name="Jiang F."/>
            <person name="Yin L."/>
            <person name="Zhang G."/>
            <person name="Qian W."/>
            <person name="Fan W."/>
        </authorList>
    </citation>
    <scope>NUCLEOTIDE SEQUENCE [LARGE SCALE GENOMIC DNA]</scope>
    <source>
        <strain evidence="10">SZHN2017</strain>
        <tissue evidence="10">Muscle</tissue>
    </source>
</reference>
<keyword evidence="2" id="KW-0326">Glycosidase</keyword>
<dbReference type="SUPFAM" id="SSF51445">
    <property type="entry name" value="(Trans)glycosidases"/>
    <property type="match status" value="1"/>
</dbReference>
<dbReference type="STRING" id="400727.A0A2T7PAD8"/>
<evidence type="ECO:0000256" key="6">
    <source>
        <dbReference type="ARBA" id="ARBA00066938"/>
    </source>
</evidence>
<dbReference type="OrthoDB" id="9975416at2759"/>
<evidence type="ECO:0000259" key="9">
    <source>
        <dbReference type="PROSITE" id="PS52009"/>
    </source>
</evidence>
<proteinExistence type="predicted"/>
<comment type="catalytic activity">
    <reaction evidence="5">
        <text>3-O-(N-acetyl-beta-D-glucosaminyl)-L-threonyl-[protein] + H2O = L-threonyl-[protein] + N-acetyl-D-glucosamine</text>
        <dbReference type="Rhea" id="RHEA:48892"/>
        <dbReference type="Rhea" id="RHEA-COMP:11060"/>
        <dbReference type="Rhea" id="RHEA-COMP:12252"/>
        <dbReference type="ChEBI" id="CHEBI:15377"/>
        <dbReference type="ChEBI" id="CHEBI:30013"/>
        <dbReference type="ChEBI" id="CHEBI:90840"/>
        <dbReference type="ChEBI" id="CHEBI:506227"/>
        <dbReference type="EC" id="3.2.1.169"/>
    </reaction>
</comment>
<protein>
    <recommendedName>
        <fullName evidence="6">protein O-GlcNAcase</fullName>
        <ecNumber evidence="6">3.2.1.169</ecNumber>
    </recommendedName>
    <alternativeName>
        <fullName evidence="3">Beta-N-acetylhexosaminidase</fullName>
    </alternativeName>
    <alternativeName>
        <fullName evidence="7">Beta-hexosaminidase</fullName>
    </alternativeName>
</protein>